<evidence type="ECO:0000256" key="1">
    <source>
        <dbReference type="SAM" id="MobiDB-lite"/>
    </source>
</evidence>
<proteinExistence type="predicted"/>
<keyword evidence="3" id="KW-1185">Reference proteome</keyword>
<protein>
    <submittedName>
        <fullName evidence="2">Uncharacterized protein</fullName>
    </submittedName>
</protein>
<reference evidence="2 3" key="1">
    <citation type="submission" date="2024-10" db="EMBL/GenBank/DDBJ databases">
        <authorList>
            <person name="Kim D."/>
        </authorList>
    </citation>
    <scope>NUCLEOTIDE SEQUENCE [LARGE SCALE GENOMIC DNA]</scope>
    <source>
        <strain evidence="2">Taebaek</strain>
    </source>
</reference>
<sequence>MPKRPQIAPYKTPSKKSNSTSNLQKEVQAQNRKALSCTGNHLINWINELKIRNPILYNTFYADEEDGIIESIFAGPEHVHCGKCGFDFYFYNVKWQDCLPPGALGKYNEKLLSEMDKVEKILEDPERLLDQIVGIVEDEDTIPLGAEASTLNKEKPKKNRRGGKKVQTLRAKSLETDKISVSTSQFARDTTWYHEQIMKMVERKKKKKQTAQQPGTSNS</sequence>
<organism evidence="2 3">
    <name type="scientific">Heterodera schachtii</name>
    <name type="common">Sugarbeet cyst nematode worm</name>
    <name type="synonym">Tylenchus schachtii</name>
    <dbReference type="NCBI Taxonomy" id="97005"/>
    <lineage>
        <taxon>Eukaryota</taxon>
        <taxon>Metazoa</taxon>
        <taxon>Ecdysozoa</taxon>
        <taxon>Nematoda</taxon>
        <taxon>Chromadorea</taxon>
        <taxon>Rhabditida</taxon>
        <taxon>Tylenchina</taxon>
        <taxon>Tylenchomorpha</taxon>
        <taxon>Tylenchoidea</taxon>
        <taxon>Heteroderidae</taxon>
        <taxon>Heteroderinae</taxon>
        <taxon>Heterodera</taxon>
    </lineage>
</organism>
<dbReference type="AlphaFoldDB" id="A0ABD2ISR8"/>
<dbReference type="Proteomes" id="UP001620645">
    <property type="component" value="Unassembled WGS sequence"/>
</dbReference>
<evidence type="ECO:0000313" key="2">
    <source>
        <dbReference type="EMBL" id="KAL3076353.1"/>
    </source>
</evidence>
<feature type="region of interest" description="Disordered" evidence="1">
    <location>
        <begin position="1"/>
        <end position="25"/>
    </location>
</feature>
<name>A0ABD2ISR8_HETSC</name>
<dbReference type="EMBL" id="JBICCN010000337">
    <property type="protein sequence ID" value="KAL3076353.1"/>
    <property type="molecule type" value="Genomic_DNA"/>
</dbReference>
<comment type="caution">
    <text evidence="2">The sequence shown here is derived from an EMBL/GenBank/DDBJ whole genome shotgun (WGS) entry which is preliminary data.</text>
</comment>
<gene>
    <name evidence="2" type="ORF">niasHS_011877</name>
</gene>
<evidence type="ECO:0000313" key="3">
    <source>
        <dbReference type="Proteomes" id="UP001620645"/>
    </source>
</evidence>
<feature type="compositionally biased region" description="Low complexity" evidence="1">
    <location>
        <begin position="11"/>
        <end position="22"/>
    </location>
</feature>
<accession>A0ABD2ISR8</accession>